<organism evidence="1 2">
    <name type="scientific">Kineosporia corallincola</name>
    <dbReference type="NCBI Taxonomy" id="2835133"/>
    <lineage>
        <taxon>Bacteria</taxon>
        <taxon>Bacillati</taxon>
        <taxon>Actinomycetota</taxon>
        <taxon>Actinomycetes</taxon>
        <taxon>Kineosporiales</taxon>
        <taxon>Kineosporiaceae</taxon>
        <taxon>Kineosporia</taxon>
    </lineage>
</organism>
<dbReference type="Proteomes" id="UP001197247">
    <property type="component" value="Unassembled WGS sequence"/>
</dbReference>
<comment type="caution">
    <text evidence="1">The sequence shown here is derived from an EMBL/GenBank/DDBJ whole genome shotgun (WGS) entry which is preliminary data.</text>
</comment>
<accession>A0ABS5TDK7</accession>
<name>A0ABS5TDK7_9ACTN</name>
<dbReference type="EMBL" id="JAHBAY010000003">
    <property type="protein sequence ID" value="MBT0769135.1"/>
    <property type="molecule type" value="Genomic_DNA"/>
</dbReference>
<dbReference type="RefSeq" id="WP_214155421.1">
    <property type="nucleotide sequence ID" value="NZ_JAHBAY010000003.1"/>
</dbReference>
<reference evidence="1 2" key="1">
    <citation type="submission" date="2021-05" db="EMBL/GenBank/DDBJ databases">
        <title>Kineosporia and Streptomyces sp. nov. two new marine actinobacteria isolated from Coral.</title>
        <authorList>
            <person name="Buangrab K."/>
            <person name="Sutthacheep M."/>
            <person name="Yeemin T."/>
            <person name="Harunari E."/>
            <person name="Igarashi Y."/>
            <person name="Kanchanasin P."/>
            <person name="Tanasupawat S."/>
            <person name="Phongsopitanun W."/>
        </authorList>
    </citation>
    <scope>NUCLEOTIDE SEQUENCE [LARGE SCALE GENOMIC DNA]</scope>
    <source>
        <strain evidence="1 2">J2-2</strain>
    </source>
</reference>
<sequence length="50" mass="5374">MAVTREEVMQELLEAMNRQAGTPSSLGGSNATAVKTFAEAYQILHSCTDD</sequence>
<keyword evidence="2" id="KW-1185">Reference proteome</keyword>
<protein>
    <submittedName>
        <fullName evidence="1">Uncharacterized protein</fullName>
    </submittedName>
</protein>
<evidence type="ECO:0000313" key="2">
    <source>
        <dbReference type="Proteomes" id="UP001197247"/>
    </source>
</evidence>
<proteinExistence type="predicted"/>
<gene>
    <name evidence="1" type="ORF">KIH74_09410</name>
</gene>
<evidence type="ECO:0000313" key="1">
    <source>
        <dbReference type="EMBL" id="MBT0769135.1"/>
    </source>
</evidence>